<dbReference type="InterPro" id="IPR002347">
    <property type="entry name" value="SDR_fam"/>
</dbReference>
<evidence type="ECO:0000313" key="5">
    <source>
        <dbReference type="Proteomes" id="UP001428341"/>
    </source>
</evidence>
<accession>A0AAP0MHW9</accession>
<reference evidence="4 5" key="1">
    <citation type="submission" date="2024-05" db="EMBL/GenBank/DDBJ databases">
        <title>Haplotype-resolved chromosome-level genome assembly of Huyou (Citrus changshanensis).</title>
        <authorList>
            <person name="Miao C."/>
            <person name="Chen W."/>
            <person name="Wu Y."/>
            <person name="Wang L."/>
            <person name="Zhao S."/>
            <person name="Grierson D."/>
            <person name="Xu C."/>
            <person name="Chen K."/>
        </authorList>
    </citation>
    <scope>NUCLEOTIDE SEQUENCE [LARGE SCALE GENOMIC DNA]</scope>
    <source>
        <strain evidence="4">01-14</strain>
        <tissue evidence="4">Leaf</tissue>
    </source>
</reference>
<dbReference type="GO" id="GO:0016491">
    <property type="term" value="F:oxidoreductase activity"/>
    <property type="evidence" value="ECO:0007669"/>
    <property type="project" value="UniProtKB-KW"/>
</dbReference>
<keyword evidence="5" id="KW-1185">Reference proteome</keyword>
<dbReference type="PANTHER" id="PTHR43490">
    <property type="entry name" value="(+)-NEOMENTHOL DEHYDROGENASE"/>
    <property type="match status" value="1"/>
</dbReference>
<keyword evidence="2" id="KW-0521">NADP</keyword>
<dbReference type="Gene3D" id="3.40.50.720">
    <property type="entry name" value="NAD(P)-binding Rossmann-like Domain"/>
    <property type="match status" value="1"/>
</dbReference>
<dbReference type="InterPro" id="IPR036291">
    <property type="entry name" value="NAD(P)-bd_dom_sf"/>
</dbReference>
<sequence length="131" mass="14177">MKFLIRHAVVTGANKGIGFEIVRQLASNGVTVALTSRDEKRGLAAVEKLKNSGCDNVIFHLLDVTDPASVDSVVHFVSSQFGKLDILVNNAGIGGFNMEGDNFVGIFEDRLTKKAGLRISLPTFCQTQKQL</sequence>
<evidence type="ECO:0000256" key="2">
    <source>
        <dbReference type="ARBA" id="ARBA00022857"/>
    </source>
</evidence>
<proteinExistence type="inferred from homology"/>
<comment type="caution">
    <text evidence="4">The sequence shown here is derived from an EMBL/GenBank/DDBJ whole genome shotgun (WGS) entry which is preliminary data.</text>
</comment>
<dbReference type="SUPFAM" id="SSF51735">
    <property type="entry name" value="NAD(P)-binding Rossmann-fold domains"/>
    <property type="match status" value="1"/>
</dbReference>
<keyword evidence="3" id="KW-0560">Oxidoreductase</keyword>
<dbReference type="EMBL" id="JBCGBO010000005">
    <property type="protein sequence ID" value="KAK9202380.1"/>
    <property type="molecule type" value="Genomic_DNA"/>
</dbReference>
<evidence type="ECO:0000256" key="3">
    <source>
        <dbReference type="ARBA" id="ARBA00023002"/>
    </source>
</evidence>
<dbReference type="PRINTS" id="PR00081">
    <property type="entry name" value="GDHRDH"/>
</dbReference>
<evidence type="ECO:0000313" key="4">
    <source>
        <dbReference type="EMBL" id="KAK9202380.1"/>
    </source>
</evidence>
<dbReference type="PANTHER" id="PTHR43490:SF98">
    <property type="entry name" value="OS02G0640600 PROTEIN"/>
    <property type="match status" value="1"/>
</dbReference>
<name>A0AAP0MHW9_9ROSI</name>
<dbReference type="GO" id="GO:0016020">
    <property type="term" value="C:membrane"/>
    <property type="evidence" value="ECO:0007669"/>
    <property type="project" value="TreeGrafter"/>
</dbReference>
<gene>
    <name evidence="4" type="ORF">WN944_017590</name>
</gene>
<dbReference type="AlphaFoldDB" id="A0AAP0MHW9"/>
<dbReference type="Proteomes" id="UP001428341">
    <property type="component" value="Unassembled WGS sequence"/>
</dbReference>
<evidence type="ECO:0000256" key="1">
    <source>
        <dbReference type="ARBA" id="ARBA00006484"/>
    </source>
</evidence>
<comment type="similarity">
    <text evidence="1">Belongs to the short-chain dehydrogenases/reductases (SDR) family.</text>
</comment>
<dbReference type="Pfam" id="PF00106">
    <property type="entry name" value="adh_short"/>
    <property type="match status" value="1"/>
</dbReference>
<protein>
    <submittedName>
        <fullName evidence="4">Uncharacterized protein</fullName>
    </submittedName>
</protein>
<organism evidence="4 5">
    <name type="scientific">Citrus x changshan-huyou</name>
    <dbReference type="NCBI Taxonomy" id="2935761"/>
    <lineage>
        <taxon>Eukaryota</taxon>
        <taxon>Viridiplantae</taxon>
        <taxon>Streptophyta</taxon>
        <taxon>Embryophyta</taxon>
        <taxon>Tracheophyta</taxon>
        <taxon>Spermatophyta</taxon>
        <taxon>Magnoliopsida</taxon>
        <taxon>eudicotyledons</taxon>
        <taxon>Gunneridae</taxon>
        <taxon>Pentapetalae</taxon>
        <taxon>rosids</taxon>
        <taxon>malvids</taxon>
        <taxon>Sapindales</taxon>
        <taxon>Rutaceae</taxon>
        <taxon>Aurantioideae</taxon>
        <taxon>Citrus</taxon>
    </lineage>
</organism>